<evidence type="ECO:0000256" key="1">
    <source>
        <dbReference type="ARBA" id="ARBA00004123"/>
    </source>
</evidence>
<dbReference type="PROSITE" id="PS50048">
    <property type="entry name" value="ZN2_CY6_FUNGAL_2"/>
    <property type="match status" value="1"/>
</dbReference>
<comment type="subcellular location">
    <subcellularLocation>
        <location evidence="1">Nucleus</location>
    </subcellularLocation>
</comment>
<name>A0A2H3JAH6_WOLCO</name>
<dbReference type="InterPro" id="IPR007219">
    <property type="entry name" value="XnlR_reg_dom"/>
</dbReference>
<dbReference type="SUPFAM" id="SSF57701">
    <property type="entry name" value="Zn2/Cys6 DNA-binding domain"/>
    <property type="match status" value="1"/>
</dbReference>
<dbReference type="SMART" id="SM00066">
    <property type="entry name" value="GAL4"/>
    <property type="match status" value="1"/>
</dbReference>
<dbReference type="AlphaFoldDB" id="A0A2H3JAH6"/>
<dbReference type="GO" id="GO:0000981">
    <property type="term" value="F:DNA-binding transcription factor activity, RNA polymerase II-specific"/>
    <property type="evidence" value="ECO:0007669"/>
    <property type="project" value="InterPro"/>
</dbReference>
<evidence type="ECO:0000256" key="6">
    <source>
        <dbReference type="SAM" id="MobiDB-lite"/>
    </source>
</evidence>
<dbReference type="SMART" id="SM00906">
    <property type="entry name" value="Fungal_trans"/>
    <property type="match status" value="1"/>
</dbReference>
<keyword evidence="4" id="KW-0804">Transcription</keyword>
<sequence>MKTAPPLQRGMACLCCRKRKMKCDGLRPVCTQCLKSNRGTECHYYEKKHISRTQLLQQKVAKLEARLRELEAEQEASTSGSSSSSSPPNLLSTSGDPLDINASIGDTLLLGSGASSVNEWDLRLPSLSLSPPISYGNVSGFSSDIHGEDIAGPSSAVRLDPAAVSRSSSMRPSTSSSSTLKWWEDTSTFCENKQRLCCAFDVHVGRFQASLHSAAPSQPHPALMDAIYLLACYFSRMPQLSELESCFLKRALQGISDALHKQDRMVHVLQAACLIAVYFFCQGRVLEGYYHSSTSARLAIDLGLHQLHPSDGHIVQTSAAGLPHHSIFPVEATFPLPPPADTIEHAERIAAFWQIFIIDRAWSVATGLPSALPDDDHPRSQIETLWPMSVADMSLVRLVDE</sequence>
<dbReference type="GO" id="GO:0008270">
    <property type="term" value="F:zinc ion binding"/>
    <property type="evidence" value="ECO:0007669"/>
    <property type="project" value="InterPro"/>
</dbReference>
<organism evidence="8 9">
    <name type="scientific">Wolfiporia cocos (strain MD-104)</name>
    <name type="common">Brown rot fungus</name>
    <dbReference type="NCBI Taxonomy" id="742152"/>
    <lineage>
        <taxon>Eukaryota</taxon>
        <taxon>Fungi</taxon>
        <taxon>Dikarya</taxon>
        <taxon>Basidiomycota</taxon>
        <taxon>Agaricomycotina</taxon>
        <taxon>Agaricomycetes</taxon>
        <taxon>Polyporales</taxon>
        <taxon>Phaeolaceae</taxon>
        <taxon>Wolfiporia</taxon>
    </lineage>
</organism>
<dbReference type="Gene3D" id="4.10.240.10">
    <property type="entry name" value="Zn(2)-C6 fungal-type DNA-binding domain"/>
    <property type="match status" value="1"/>
</dbReference>
<dbReference type="GO" id="GO:0005634">
    <property type="term" value="C:nucleus"/>
    <property type="evidence" value="ECO:0007669"/>
    <property type="project" value="UniProtKB-SubCell"/>
</dbReference>
<evidence type="ECO:0000256" key="3">
    <source>
        <dbReference type="ARBA" id="ARBA00023015"/>
    </source>
</evidence>
<feature type="domain" description="Zn(2)-C6 fungal-type" evidence="7">
    <location>
        <begin position="12"/>
        <end position="44"/>
    </location>
</feature>
<dbReference type="InterPro" id="IPR001138">
    <property type="entry name" value="Zn2Cys6_DnaBD"/>
</dbReference>
<dbReference type="InterPro" id="IPR050815">
    <property type="entry name" value="TF_fung"/>
</dbReference>
<evidence type="ECO:0000313" key="8">
    <source>
        <dbReference type="EMBL" id="PCH38595.1"/>
    </source>
</evidence>
<dbReference type="InterPro" id="IPR036864">
    <property type="entry name" value="Zn2-C6_fun-type_DNA-bd_sf"/>
</dbReference>
<feature type="compositionally biased region" description="Low complexity" evidence="6">
    <location>
        <begin position="75"/>
        <end position="95"/>
    </location>
</feature>
<feature type="region of interest" description="Disordered" evidence="6">
    <location>
        <begin position="71"/>
        <end position="96"/>
    </location>
</feature>
<dbReference type="CDD" id="cd00067">
    <property type="entry name" value="GAL4"/>
    <property type="match status" value="1"/>
</dbReference>
<dbReference type="OMA" id="AAFWQIF"/>
<evidence type="ECO:0000313" key="9">
    <source>
        <dbReference type="Proteomes" id="UP000218811"/>
    </source>
</evidence>
<gene>
    <name evidence="8" type="ORF">WOLCODRAFT_88184</name>
</gene>
<dbReference type="PANTHER" id="PTHR47338:SF29">
    <property type="entry name" value="ZN(2)-C6 FUNGAL-TYPE DOMAIN-CONTAINING PROTEIN"/>
    <property type="match status" value="1"/>
</dbReference>
<dbReference type="GO" id="GO:0006351">
    <property type="term" value="P:DNA-templated transcription"/>
    <property type="evidence" value="ECO:0007669"/>
    <property type="project" value="InterPro"/>
</dbReference>
<dbReference type="STRING" id="742152.A0A2H3JAH6"/>
<evidence type="ECO:0000256" key="2">
    <source>
        <dbReference type="ARBA" id="ARBA00022723"/>
    </source>
</evidence>
<dbReference type="GO" id="GO:0003677">
    <property type="term" value="F:DNA binding"/>
    <property type="evidence" value="ECO:0007669"/>
    <property type="project" value="InterPro"/>
</dbReference>
<dbReference type="PROSITE" id="PS00463">
    <property type="entry name" value="ZN2_CY6_FUNGAL_1"/>
    <property type="match status" value="1"/>
</dbReference>
<dbReference type="CDD" id="cd12148">
    <property type="entry name" value="fungal_TF_MHR"/>
    <property type="match status" value="1"/>
</dbReference>
<evidence type="ECO:0000256" key="5">
    <source>
        <dbReference type="ARBA" id="ARBA00023242"/>
    </source>
</evidence>
<dbReference type="Proteomes" id="UP000218811">
    <property type="component" value="Unassembled WGS sequence"/>
</dbReference>
<protein>
    <recommendedName>
        <fullName evidence="7">Zn(2)-C6 fungal-type domain-containing protein</fullName>
    </recommendedName>
</protein>
<reference evidence="8 9" key="1">
    <citation type="journal article" date="2012" name="Science">
        <title>The Paleozoic origin of enzymatic lignin decomposition reconstructed from 31 fungal genomes.</title>
        <authorList>
            <person name="Floudas D."/>
            <person name="Binder M."/>
            <person name="Riley R."/>
            <person name="Barry K."/>
            <person name="Blanchette R.A."/>
            <person name="Henrissat B."/>
            <person name="Martinez A.T."/>
            <person name="Otillar R."/>
            <person name="Spatafora J.W."/>
            <person name="Yadav J.S."/>
            <person name="Aerts A."/>
            <person name="Benoit I."/>
            <person name="Boyd A."/>
            <person name="Carlson A."/>
            <person name="Copeland A."/>
            <person name="Coutinho P.M."/>
            <person name="de Vries R.P."/>
            <person name="Ferreira P."/>
            <person name="Findley K."/>
            <person name="Foster B."/>
            <person name="Gaskell J."/>
            <person name="Glotzer D."/>
            <person name="Gorecki P."/>
            <person name="Heitman J."/>
            <person name="Hesse C."/>
            <person name="Hori C."/>
            <person name="Igarashi K."/>
            <person name="Jurgens J.A."/>
            <person name="Kallen N."/>
            <person name="Kersten P."/>
            <person name="Kohler A."/>
            <person name="Kuees U."/>
            <person name="Kumar T.K.A."/>
            <person name="Kuo A."/>
            <person name="LaButti K."/>
            <person name="Larrondo L.F."/>
            <person name="Lindquist E."/>
            <person name="Ling A."/>
            <person name="Lombard V."/>
            <person name="Lucas S."/>
            <person name="Lundell T."/>
            <person name="Martin R."/>
            <person name="McLaughlin D.J."/>
            <person name="Morgenstern I."/>
            <person name="Morin E."/>
            <person name="Murat C."/>
            <person name="Nagy L.G."/>
            <person name="Nolan M."/>
            <person name="Ohm R.A."/>
            <person name="Patyshakuliyeva A."/>
            <person name="Rokas A."/>
            <person name="Ruiz-Duenas F.J."/>
            <person name="Sabat G."/>
            <person name="Salamov A."/>
            <person name="Samejima M."/>
            <person name="Schmutz J."/>
            <person name="Slot J.C."/>
            <person name="St John F."/>
            <person name="Stenlid J."/>
            <person name="Sun H."/>
            <person name="Sun S."/>
            <person name="Syed K."/>
            <person name="Tsang A."/>
            <person name="Wiebenga A."/>
            <person name="Young D."/>
            <person name="Pisabarro A."/>
            <person name="Eastwood D.C."/>
            <person name="Martin F."/>
            <person name="Cullen D."/>
            <person name="Grigoriev I.V."/>
            <person name="Hibbett D.S."/>
        </authorList>
    </citation>
    <scope>NUCLEOTIDE SEQUENCE [LARGE SCALE GENOMIC DNA]</scope>
    <source>
        <strain evidence="8 9">MD-104</strain>
    </source>
</reference>
<evidence type="ECO:0000259" key="7">
    <source>
        <dbReference type="PROSITE" id="PS50048"/>
    </source>
</evidence>
<dbReference type="EMBL" id="KB467942">
    <property type="protein sequence ID" value="PCH38595.1"/>
    <property type="molecule type" value="Genomic_DNA"/>
</dbReference>
<evidence type="ECO:0000256" key="4">
    <source>
        <dbReference type="ARBA" id="ARBA00023163"/>
    </source>
</evidence>
<dbReference type="Pfam" id="PF04082">
    <property type="entry name" value="Fungal_trans"/>
    <property type="match status" value="1"/>
</dbReference>
<keyword evidence="9" id="KW-1185">Reference proteome</keyword>
<dbReference type="Pfam" id="PF00172">
    <property type="entry name" value="Zn_clus"/>
    <property type="match status" value="1"/>
</dbReference>
<keyword evidence="3" id="KW-0805">Transcription regulation</keyword>
<proteinExistence type="predicted"/>
<keyword evidence="5" id="KW-0539">Nucleus</keyword>
<dbReference type="PANTHER" id="PTHR47338">
    <property type="entry name" value="ZN(II)2CYS6 TRANSCRIPTION FACTOR (EUROFUNG)-RELATED"/>
    <property type="match status" value="1"/>
</dbReference>
<dbReference type="CDD" id="cd14725">
    <property type="entry name" value="ZIP_Gal4-like_2"/>
    <property type="match status" value="1"/>
</dbReference>
<keyword evidence="2" id="KW-0479">Metal-binding</keyword>
<dbReference type="OrthoDB" id="2123952at2759"/>
<accession>A0A2H3JAH6</accession>